<dbReference type="Pfam" id="PF00730">
    <property type="entry name" value="HhH-GPD"/>
    <property type="match status" value="1"/>
</dbReference>
<dbReference type="InterPro" id="IPR012904">
    <property type="entry name" value="OGG_N"/>
</dbReference>
<dbReference type="SUPFAM" id="SSF48150">
    <property type="entry name" value="DNA-glycosylase"/>
    <property type="match status" value="1"/>
</dbReference>
<dbReference type="SMART" id="SM00478">
    <property type="entry name" value="ENDO3c"/>
    <property type="match status" value="1"/>
</dbReference>
<sequence length="431" mass="48404">MASATFKSLPVPIAQLSLAAVLKCGQSFRWSILTPDDLVTGTTFDSVEYRFCLKDRVVCLRQSSDTLYYRSAFPDPLPSSDILLQRDNETLLWLRDYFQLKLDLVVLYKQWAAKDKVFASFQSRFEGIRILRQDPWENLISFICSSNNNISRISKMVQNLCIHYSPPLLSLSHPFKPSEMMEYHPFPPPSALATPAVGLHLRSLGFGYRANFIQRTAEMLVDTHGSTLGAESRESSELWLQKLRLSTTSEAREELLKFVGVGRKVADCVLLMSLDKAEVVPVDTHVYQIAVKHYGLKSSKGKANMTPKLYDELSSKFFKIWGEHAGWAHTILFTADLKSFANYGLPNPSSSSSAMNSPSPTKKRKAVALLDTNGEIPTPESLTPVSSQMCKVEAKLELVDVALSNTLHAFPKTGELNMVERVKRRKRGMRS</sequence>
<evidence type="ECO:0000256" key="3">
    <source>
        <dbReference type="ARBA" id="ARBA00012720"/>
    </source>
</evidence>
<protein>
    <recommendedName>
        <fullName evidence="3">DNA-(apurinic or apyrimidinic site) lyase</fullName>
        <ecNumber evidence="3">4.2.99.18</ecNumber>
    </recommendedName>
</protein>
<dbReference type="SUPFAM" id="SSF55945">
    <property type="entry name" value="TATA-box binding protein-like"/>
    <property type="match status" value="1"/>
</dbReference>
<dbReference type="GO" id="GO:0140078">
    <property type="term" value="F:class I DNA-(apurinic or apyrimidinic site) endonuclease activity"/>
    <property type="evidence" value="ECO:0007669"/>
    <property type="project" value="UniProtKB-EC"/>
</dbReference>
<keyword evidence="10" id="KW-0326">Glycosidase</keyword>
<keyword evidence="14" id="KW-1185">Reference proteome</keyword>
<comment type="catalytic activity">
    <reaction evidence="11">
        <text>2'-deoxyribonucleotide-(2'-deoxyribose 5'-phosphate)-2'-deoxyribonucleotide-DNA = a 3'-end 2'-deoxyribonucleotide-(2,3-dehydro-2,3-deoxyribose 5'-phosphate)-DNA + a 5'-end 5'-phospho-2'-deoxyribonucleoside-DNA + H(+)</text>
        <dbReference type="Rhea" id="RHEA:66592"/>
        <dbReference type="Rhea" id="RHEA-COMP:13180"/>
        <dbReference type="Rhea" id="RHEA-COMP:16897"/>
        <dbReference type="Rhea" id="RHEA-COMP:17067"/>
        <dbReference type="ChEBI" id="CHEBI:15378"/>
        <dbReference type="ChEBI" id="CHEBI:136412"/>
        <dbReference type="ChEBI" id="CHEBI:157695"/>
        <dbReference type="ChEBI" id="CHEBI:167181"/>
        <dbReference type="EC" id="4.2.99.18"/>
    </reaction>
</comment>
<evidence type="ECO:0000313" key="14">
    <source>
        <dbReference type="Proteomes" id="UP000807306"/>
    </source>
</evidence>
<comment type="similarity">
    <text evidence="2">Belongs to the type-1 OGG1 family.</text>
</comment>
<keyword evidence="8" id="KW-0539">Nucleus</keyword>
<comment type="caution">
    <text evidence="13">The sequence shown here is derived from an EMBL/GenBank/DDBJ whole genome shotgun (WGS) entry which is preliminary data.</text>
</comment>
<dbReference type="GO" id="GO:0034039">
    <property type="term" value="F:8-oxo-7,8-dihydroguanine DNA N-glycosylase activity"/>
    <property type="evidence" value="ECO:0007669"/>
    <property type="project" value="TreeGrafter"/>
</dbReference>
<dbReference type="AlphaFoldDB" id="A0A9P6EDF5"/>
<reference evidence="13" key="1">
    <citation type="submission" date="2020-11" db="EMBL/GenBank/DDBJ databases">
        <authorList>
            <consortium name="DOE Joint Genome Institute"/>
            <person name="Ahrendt S."/>
            <person name="Riley R."/>
            <person name="Andreopoulos W."/>
            <person name="Labutti K."/>
            <person name="Pangilinan J."/>
            <person name="Ruiz-Duenas F.J."/>
            <person name="Barrasa J.M."/>
            <person name="Sanchez-Garcia M."/>
            <person name="Camarero S."/>
            <person name="Miyauchi S."/>
            <person name="Serrano A."/>
            <person name="Linde D."/>
            <person name="Babiker R."/>
            <person name="Drula E."/>
            <person name="Ayuso-Fernandez I."/>
            <person name="Pacheco R."/>
            <person name="Padilla G."/>
            <person name="Ferreira P."/>
            <person name="Barriuso J."/>
            <person name="Kellner H."/>
            <person name="Castanera R."/>
            <person name="Alfaro M."/>
            <person name="Ramirez L."/>
            <person name="Pisabarro A.G."/>
            <person name="Kuo A."/>
            <person name="Tritt A."/>
            <person name="Lipzen A."/>
            <person name="He G."/>
            <person name="Yan M."/>
            <person name="Ng V."/>
            <person name="Cullen D."/>
            <person name="Martin F."/>
            <person name="Rosso M.-N."/>
            <person name="Henrissat B."/>
            <person name="Hibbett D."/>
            <person name="Martinez A.T."/>
            <person name="Grigoriev I.V."/>
        </authorList>
    </citation>
    <scope>NUCLEOTIDE SEQUENCE</scope>
    <source>
        <strain evidence="13">CBS 506.95</strain>
    </source>
</reference>
<evidence type="ECO:0000256" key="9">
    <source>
        <dbReference type="ARBA" id="ARBA00023268"/>
    </source>
</evidence>
<dbReference type="FunFam" id="1.10.1670.10:FF:000005">
    <property type="entry name" value="N-glycosylase/DNA lyase OGG1"/>
    <property type="match status" value="1"/>
</dbReference>
<evidence type="ECO:0000256" key="11">
    <source>
        <dbReference type="ARBA" id="ARBA00044632"/>
    </source>
</evidence>
<dbReference type="GO" id="GO:0005634">
    <property type="term" value="C:nucleus"/>
    <property type="evidence" value="ECO:0007669"/>
    <property type="project" value="UniProtKB-SubCell"/>
</dbReference>
<dbReference type="GO" id="GO:0003684">
    <property type="term" value="F:damaged DNA binding"/>
    <property type="evidence" value="ECO:0007669"/>
    <property type="project" value="InterPro"/>
</dbReference>
<dbReference type="EC" id="4.2.99.18" evidence="3"/>
<dbReference type="InterPro" id="IPR003265">
    <property type="entry name" value="HhH-GPD_domain"/>
</dbReference>
<gene>
    <name evidence="13" type="ORF">CPB83DRAFT_769261</name>
</gene>
<accession>A0A9P6EDF5</accession>
<dbReference type="InterPro" id="IPR011257">
    <property type="entry name" value="DNA_glycosylase"/>
</dbReference>
<dbReference type="OrthoDB" id="238681at2759"/>
<evidence type="ECO:0000256" key="8">
    <source>
        <dbReference type="ARBA" id="ARBA00023242"/>
    </source>
</evidence>
<dbReference type="PANTHER" id="PTHR10242">
    <property type="entry name" value="8-OXOGUANINE DNA GLYCOSYLASE"/>
    <property type="match status" value="1"/>
</dbReference>
<keyword evidence="7" id="KW-0456">Lyase</keyword>
<evidence type="ECO:0000259" key="12">
    <source>
        <dbReference type="SMART" id="SM00478"/>
    </source>
</evidence>
<evidence type="ECO:0000256" key="5">
    <source>
        <dbReference type="ARBA" id="ARBA00022801"/>
    </source>
</evidence>
<dbReference type="Gene3D" id="1.10.1670.10">
    <property type="entry name" value="Helix-hairpin-Helix base-excision DNA repair enzymes (C-terminal)"/>
    <property type="match status" value="1"/>
</dbReference>
<dbReference type="Pfam" id="PF07934">
    <property type="entry name" value="OGG_N"/>
    <property type="match status" value="1"/>
</dbReference>
<dbReference type="GO" id="GO:0006285">
    <property type="term" value="P:base-excision repair, AP site formation"/>
    <property type="evidence" value="ECO:0007669"/>
    <property type="project" value="TreeGrafter"/>
</dbReference>
<name>A0A9P6EDF5_9AGAR</name>
<dbReference type="InterPro" id="IPR023170">
    <property type="entry name" value="HhH_base_excis_C"/>
</dbReference>
<comment type="subcellular location">
    <subcellularLocation>
        <location evidence="1">Nucleus</location>
    </subcellularLocation>
</comment>
<dbReference type="EMBL" id="MU157865">
    <property type="protein sequence ID" value="KAF9526960.1"/>
    <property type="molecule type" value="Genomic_DNA"/>
</dbReference>
<evidence type="ECO:0000256" key="2">
    <source>
        <dbReference type="ARBA" id="ARBA00010679"/>
    </source>
</evidence>
<dbReference type="Gene3D" id="3.30.310.40">
    <property type="match status" value="1"/>
</dbReference>
<evidence type="ECO:0000313" key="13">
    <source>
        <dbReference type="EMBL" id="KAF9526960.1"/>
    </source>
</evidence>
<evidence type="ECO:0000256" key="1">
    <source>
        <dbReference type="ARBA" id="ARBA00004123"/>
    </source>
</evidence>
<dbReference type="Proteomes" id="UP000807306">
    <property type="component" value="Unassembled WGS sequence"/>
</dbReference>
<dbReference type="PANTHER" id="PTHR10242:SF2">
    <property type="entry name" value="N-GLYCOSYLASE_DNA LYASE"/>
    <property type="match status" value="1"/>
</dbReference>
<dbReference type="InterPro" id="IPR052054">
    <property type="entry name" value="Oxidative_DNA_repair_enzyme"/>
</dbReference>
<feature type="domain" description="HhH-GPD" evidence="12">
    <location>
        <begin position="144"/>
        <end position="336"/>
    </location>
</feature>
<keyword evidence="4" id="KW-0227">DNA damage</keyword>
<keyword evidence="9" id="KW-0511">Multifunctional enzyme</keyword>
<evidence type="ECO:0000256" key="10">
    <source>
        <dbReference type="ARBA" id="ARBA00023295"/>
    </source>
</evidence>
<proteinExistence type="inferred from homology"/>
<evidence type="ECO:0000256" key="4">
    <source>
        <dbReference type="ARBA" id="ARBA00022763"/>
    </source>
</evidence>
<organism evidence="13 14">
    <name type="scientific">Crepidotus variabilis</name>
    <dbReference type="NCBI Taxonomy" id="179855"/>
    <lineage>
        <taxon>Eukaryota</taxon>
        <taxon>Fungi</taxon>
        <taxon>Dikarya</taxon>
        <taxon>Basidiomycota</taxon>
        <taxon>Agaricomycotina</taxon>
        <taxon>Agaricomycetes</taxon>
        <taxon>Agaricomycetidae</taxon>
        <taxon>Agaricales</taxon>
        <taxon>Agaricineae</taxon>
        <taxon>Crepidotaceae</taxon>
        <taxon>Crepidotus</taxon>
    </lineage>
</organism>
<keyword evidence="5" id="KW-0378">Hydrolase</keyword>
<dbReference type="GO" id="GO:0006289">
    <property type="term" value="P:nucleotide-excision repair"/>
    <property type="evidence" value="ECO:0007669"/>
    <property type="project" value="InterPro"/>
</dbReference>
<keyword evidence="6" id="KW-0234">DNA repair</keyword>
<dbReference type="CDD" id="cd00056">
    <property type="entry name" value="ENDO3c"/>
    <property type="match status" value="1"/>
</dbReference>
<dbReference type="Gene3D" id="1.10.340.30">
    <property type="entry name" value="Hypothetical protein, domain 2"/>
    <property type="match status" value="1"/>
</dbReference>
<evidence type="ECO:0000256" key="7">
    <source>
        <dbReference type="ARBA" id="ARBA00023239"/>
    </source>
</evidence>
<evidence type="ECO:0000256" key="6">
    <source>
        <dbReference type="ARBA" id="ARBA00023204"/>
    </source>
</evidence>